<dbReference type="GO" id="GO:0016279">
    <property type="term" value="F:protein-lysine N-methyltransferase activity"/>
    <property type="evidence" value="ECO:0007669"/>
    <property type="project" value="TreeGrafter"/>
</dbReference>
<dbReference type="Pfam" id="PF00856">
    <property type="entry name" value="SET"/>
    <property type="match status" value="1"/>
</dbReference>
<dbReference type="Gene3D" id="3.90.1420.10">
    <property type="entry name" value="Rubisco LSMT, substrate-binding domain"/>
    <property type="match status" value="1"/>
</dbReference>
<evidence type="ECO:0000256" key="3">
    <source>
        <dbReference type="ARBA" id="ARBA00022691"/>
    </source>
</evidence>
<dbReference type="InterPro" id="IPR001214">
    <property type="entry name" value="SET_dom"/>
</dbReference>
<organism evidence="5 6">
    <name type="scientific">Eutrema salsugineum</name>
    <name type="common">Saltwater cress</name>
    <name type="synonym">Sisymbrium salsugineum</name>
    <dbReference type="NCBI Taxonomy" id="72664"/>
    <lineage>
        <taxon>Eukaryota</taxon>
        <taxon>Viridiplantae</taxon>
        <taxon>Streptophyta</taxon>
        <taxon>Embryophyta</taxon>
        <taxon>Tracheophyta</taxon>
        <taxon>Spermatophyta</taxon>
        <taxon>Magnoliopsida</taxon>
        <taxon>eudicotyledons</taxon>
        <taxon>Gunneridae</taxon>
        <taxon>Pentapetalae</taxon>
        <taxon>rosids</taxon>
        <taxon>malvids</taxon>
        <taxon>Brassicales</taxon>
        <taxon>Brassicaceae</taxon>
        <taxon>Eutremeae</taxon>
        <taxon>Eutrema</taxon>
    </lineage>
</organism>
<dbReference type="KEGG" id="eus:EUTSA_v10015946mg"/>
<keyword evidence="6" id="KW-1185">Reference proteome</keyword>
<dbReference type="InterPro" id="IPR050600">
    <property type="entry name" value="SETD3_SETD6_MTase"/>
</dbReference>
<dbReference type="Gene3D" id="3.90.1410.10">
    <property type="entry name" value="set domain protein methyltransferase, domain 1"/>
    <property type="match status" value="1"/>
</dbReference>
<evidence type="ECO:0000313" key="6">
    <source>
        <dbReference type="Proteomes" id="UP000030689"/>
    </source>
</evidence>
<dbReference type="InterPro" id="IPR036464">
    <property type="entry name" value="Rubisco_LSMT_subst-bd_sf"/>
</dbReference>
<dbReference type="GO" id="GO:0032259">
    <property type="term" value="P:methylation"/>
    <property type="evidence" value="ECO:0007669"/>
    <property type="project" value="UniProtKB-KW"/>
</dbReference>
<dbReference type="PROSITE" id="PS50280">
    <property type="entry name" value="SET"/>
    <property type="match status" value="1"/>
</dbReference>
<feature type="domain" description="SET" evidence="4">
    <location>
        <begin position="36"/>
        <end position="295"/>
    </location>
</feature>
<dbReference type="STRING" id="72664.V4LDD9"/>
<keyword evidence="2" id="KW-0808">Transferase</keyword>
<dbReference type="PANTHER" id="PTHR13271:SF91">
    <property type="entry name" value="PROTEIN SET DOMAIN GROUP 40"/>
    <property type="match status" value="1"/>
</dbReference>
<reference evidence="5 6" key="1">
    <citation type="journal article" date="2013" name="Front. Plant Sci.">
        <title>The Reference Genome of the Halophytic Plant Eutrema salsugineum.</title>
        <authorList>
            <person name="Yang R."/>
            <person name="Jarvis D.E."/>
            <person name="Chen H."/>
            <person name="Beilstein M.A."/>
            <person name="Grimwood J."/>
            <person name="Jenkins J."/>
            <person name="Shu S."/>
            <person name="Prochnik S."/>
            <person name="Xin M."/>
            <person name="Ma C."/>
            <person name="Schmutz J."/>
            <person name="Wing R.A."/>
            <person name="Mitchell-Olds T."/>
            <person name="Schumaker K.S."/>
            <person name="Wang X."/>
        </authorList>
    </citation>
    <scope>NUCLEOTIDE SEQUENCE [LARGE SCALE GENOMIC DNA]</scope>
</reference>
<evidence type="ECO:0000256" key="1">
    <source>
        <dbReference type="ARBA" id="ARBA00022603"/>
    </source>
</evidence>
<sequence length="506" mass="57207">MDLEHQTMEMFLRWAAELGLSDSIDSSRSLDSCLGHSLSVADFPLAGGRGLGAVRELRKGELVLKVPRNALLTTESMVAKDQKLRDAINLHGSISSTQRLGVCLLYEMSKGKKSFWYPYLVHLPRDYDLSSTFGEFEKQALQVEDAVWAAEKAIAKSQSEWKEAVTLMKVLDLKPKFQSLQAWLWASATISSRTLHIPWDSAGCLCPVGDLFNYDAPGDDLNTSEGPELVIQTSSPKPVSTTHHECRNNAEEAGHVVETQSERLTDGGFDEDANAYCLYARRNYQLGEQVLLCYGTYTNLELLEHYGFMLEENSNDKVFIPLETSLYSLASSWPKDSLYIHQDGKPSFALVSTLRLWLIPQNQRDKTAMRLVYAGSQISVKNEILVMKWMSDKCGRVLRDLPTSLLEDTVLLQDIKNLQDPEVCLKQKETEAFGSEVRAFLDVNHLWDLINGDVIGLSGKAVEFSRKTNRIISKWRLSVQWRLRYKRTLVDCISYCNEKMNHLSST</sequence>
<dbReference type="SUPFAM" id="SSF82199">
    <property type="entry name" value="SET domain"/>
    <property type="match status" value="1"/>
</dbReference>
<dbReference type="Proteomes" id="UP000030689">
    <property type="component" value="Unassembled WGS sequence"/>
</dbReference>
<dbReference type="FunFam" id="3.90.1410.10:FF:000012">
    <property type="entry name" value="Protein SET DOMAIN GROUP 40"/>
    <property type="match status" value="1"/>
</dbReference>
<dbReference type="OrthoDB" id="441812at2759"/>
<keyword evidence="1" id="KW-0489">Methyltransferase</keyword>
<keyword evidence="3" id="KW-0949">S-adenosyl-L-methionine</keyword>
<dbReference type="Gramene" id="ESQ41709">
    <property type="protein sequence ID" value="ESQ41709"/>
    <property type="gene ID" value="EUTSA_v10015946mg"/>
</dbReference>
<protein>
    <recommendedName>
        <fullName evidence="4">SET domain-containing protein</fullName>
    </recommendedName>
</protein>
<dbReference type="PANTHER" id="PTHR13271">
    <property type="entry name" value="UNCHARACTERIZED PUTATIVE METHYLTRANSFERASE"/>
    <property type="match status" value="1"/>
</dbReference>
<accession>V4LDD9</accession>
<name>V4LDD9_EUTSA</name>
<evidence type="ECO:0000259" key="4">
    <source>
        <dbReference type="PROSITE" id="PS50280"/>
    </source>
</evidence>
<dbReference type="EMBL" id="KI517464">
    <property type="protein sequence ID" value="ESQ41709.1"/>
    <property type="molecule type" value="Genomic_DNA"/>
</dbReference>
<evidence type="ECO:0000256" key="2">
    <source>
        <dbReference type="ARBA" id="ARBA00022679"/>
    </source>
</evidence>
<proteinExistence type="predicted"/>
<dbReference type="OMA" id="TFRSWLW"/>
<dbReference type="InterPro" id="IPR046341">
    <property type="entry name" value="SET_dom_sf"/>
</dbReference>
<evidence type="ECO:0000313" key="5">
    <source>
        <dbReference type="EMBL" id="ESQ41709.1"/>
    </source>
</evidence>
<dbReference type="CDD" id="cd10527">
    <property type="entry name" value="SET_LSMT"/>
    <property type="match status" value="1"/>
</dbReference>
<dbReference type="eggNOG" id="KOG1337">
    <property type="taxonomic scope" value="Eukaryota"/>
</dbReference>
<gene>
    <name evidence="5" type="ORF">EUTSA_v10015946mg</name>
</gene>
<dbReference type="AlphaFoldDB" id="V4LDD9"/>